<accession>A0A498JHZ6</accession>
<evidence type="ECO:0000313" key="12">
    <source>
        <dbReference type="EMBL" id="RXH93041.1"/>
    </source>
</evidence>
<keyword evidence="3" id="KW-0812">Transmembrane</keyword>
<evidence type="ECO:0000256" key="10">
    <source>
        <dbReference type="SAM" id="MobiDB-lite"/>
    </source>
</evidence>
<evidence type="ECO:0000256" key="1">
    <source>
        <dbReference type="ARBA" id="ARBA00004162"/>
    </source>
</evidence>
<dbReference type="GO" id="GO:0006952">
    <property type="term" value="P:defense response"/>
    <property type="evidence" value="ECO:0007669"/>
    <property type="project" value="UniProtKB-KW"/>
</dbReference>
<evidence type="ECO:0000313" key="13">
    <source>
        <dbReference type="Proteomes" id="UP000290289"/>
    </source>
</evidence>
<dbReference type="PANTHER" id="PTHR43670:SF121">
    <property type="entry name" value="PROTEIN RESTRICTED TEV MOVEMENT 2"/>
    <property type="match status" value="1"/>
</dbReference>
<name>A0A498JHZ6_MALDO</name>
<comment type="similarity">
    <text evidence="8 9">Belongs to the small heat shock protein (HSP20) family.</text>
</comment>
<keyword evidence="6" id="KW-1133">Transmembrane helix</keyword>
<comment type="subcellular location">
    <subcellularLocation>
        <location evidence="1">Cell membrane</location>
        <topology evidence="1">Single-pass membrane protein</topology>
    </subcellularLocation>
</comment>
<gene>
    <name evidence="12" type="ORF">DVH24_013617</name>
</gene>
<feature type="region of interest" description="Disordered" evidence="10">
    <location>
        <begin position="1"/>
        <end position="33"/>
    </location>
</feature>
<keyword evidence="4" id="KW-0677">Repeat</keyword>
<dbReference type="EMBL" id="RDQH01000333">
    <property type="protein sequence ID" value="RXH93041.1"/>
    <property type="molecule type" value="Genomic_DNA"/>
</dbReference>
<dbReference type="AlphaFoldDB" id="A0A498JHZ6"/>
<feature type="region of interest" description="Disordered" evidence="10">
    <location>
        <begin position="134"/>
        <end position="173"/>
    </location>
</feature>
<dbReference type="CDD" id="cd06464">
    <property type="entry name" value="ACD_sHsps-like"/>
    <property type="match status" value="1"/>
</dbReference>
<evidence type="ECO:0000256" key="9">
    <source>
        <dbReference type="RuleBase" id="RU003616"/>
    </source>
</evidence>
<dbReference type="GO" id="GO:0005886">
    <property type="term" value="C:plasma membrane"/>
    <property type="evidence" value="ECO:0007669"/>
    <property type="project" value="UniProtKB-SubCell"/>
</dbReference>
<feature type="compositionally biased region" description="Polar residues" evidence="10">
    <location>
        <begin position="1"/>
        <end position="14"/>
    </location>
</feature>
<keyword evidence="5" id="KW-0611">Plant defense</keyword>
<reference evidence="12 13" key="1">
    <citation type="submission" date="2018-10" db="EMBL/GenBank/DDBJ databases">
        <title>A high-quality apple genome assembly.</title>
        <authorList>
            <person name="Hu J."/>
        </authorList>
    </citation>
    <scope>NUCLEOTIDE SEQUENCE [LARGE SCALE GENOMIC DNA]</scope>
    <source>
        <strain evidence="13">cv. HFTH1</strain>
        <tissue evidence="12">Young leaf</tissue>
    </source>
</reference>
<dbReference type="Proteomes" id="UP000290289">
    <property type="component" value="Chromosome 7"/>
</dbReference>
<evidence type="ECO:0000256" key="3">
    <source>
        <dbReference type="ARBA" id="ARBA00022692"/>
    </source>
</evidence>
<evidence type="ECO:0000256" key="2">
    <source>
        <dbReference type="ARBA" id="ARBA00022475"/>
    </source>
</evidence>
<keyword evidence="7" id="KW-0472">Membrane</keyword>
<dbReference type="InterPro" id="IPR002068">
    <property type="entry name" value="A-crystallin/Hsp20_dom"/>
</dbReference>
<protein>
    <recommendedName>
        <fullName evidence="11">SHSP domain-containing protein</fullName>
    </recommendedName>
</protein>
<feature type="domain" description="SHSP" evidence="11">
    <location>
        <begin position="34"/>
        <end position="138"/>
    </location>
</feature>
<evidence type="ECO:0000256" key="7">
    <source>
        <dbReference type="ARBA" id="ARBA00023136"/>
    </source>
</evidence>
<dbReference type="Gene3D" id="2.60.40.790">
    <property type="match status" value="1"/>
</dbReference>
<organism evidence="12 13">
    <name type="scientific">Malus domestica</name>
    <name type="common">Apple</name>
    <name type="synonym">Pyrus malus</name>
    <dbReference type="NCBI Taxonomy" id="3750"/>
    <lineage>
        <taxon>Eukaryota</taxon>
        <taxon>Viridiplantae</taxon>
        <taxon>Streptophyta</taxon>
        <taxon>Embryophyta</taxon>
        <taxon>Tracheophyta</taxon>
        <taxon>Spermatophyta</taxon>
        <taxon>Magnoliopsida</taxon>
        <taxon>eudicotyledons</taxon>
        <taxon>Gunneridae</taxon>
        <taxon>Pentapetalae</taxon>
        <taxon>rosids</taxon>
        <taxon>fabids</taxon>
        <taxon>Rosales</taxon>
        <taxon>Rosaceae</taxon>
        <taxon>Amygdaloideae</taxon>
        <taxon>Maleae</taxon>
        <taxon>Malus</taxon>
    </lineage>
</organism>
<dbReference type="Pfam" id="PF00011">
    <property type="entry name" value="HSP20"/>
    <property type="match status" value="1"/>
</dbReference>
<keyword evidence="2" id="KW-1003">Cell membrane</keyword>
<proteinExistence type="inferred from homology"/>
<evidence type="ECO:0000256" key="8">
    <source>
        <dbReference type="PROSITE-ProRule" id="PRU00285"/>
    </source>
</evidence>
<keyword evidence="13" id="KW-1185">Reference proteome</keyword>
<dbReference type="PANTHER" id="PTHR43670">
    <property type="entry name" value="HEAT SHOCK PROTEIN 26"/>
    <property type="match status" value="1"/>
</dbReference>
<evidence type="ECO:0000256" key="6">
    <source>
        <dbReference type="ARBA" id="ARBA00022989"/>
    </source>
</evidence>
<dbReference type="GO" id="GO:0034605">
    <property type="term" value="P:cellular response to heat"/>
    <property type="evidence" value="ECO:0007669"/>
    <property type="project" value="TreeGrafter"/>
</dbReference>
<sequence length="375" mass="41395">MAYQISNRKSSGQESNDRSRTSGANTRPRQSHRTIYEDFQPHFELMEEQEAHIVQVHLPGFVKEQAKIKFMQNPSVIRVYGQRPLGDNKWSRFNQTFPVQQNCDASKIHGKFSNGILTITIPKKVITWTATAKPIKEPPPKTAATTAEPKTHKVQDDLIPSKPSLTTSAGPPKTAIIPKIAASAQGEQQGGKTSAQEVSVAAASKAEKASFTTRDEKEMRPTNSSILVRRLSHFPLPFVPLLSLPNQNHNPLPTANPIRPVSTHPEPLHLHLSGPIRPAHNEDNPNLAAKQLLLNLFRLSAPIILESGLYFPGWVHVDMGRDKGGEVKRVEEREKKKEPARVADCAGRPAMVHLGICGEGEDGKQQRNAEGGLRV</sequence>
<evidence type="ECO:0000259" key="11">
    <source>
        <dbReference type="PROSITE" id="PS01031"/>
    </source>
</evidence>
<comment type="caution">
    <text evidence="12">The sequence shown here is derived from an EMBL/GenBank/DDBJ whole genome shotgun (WGS) entry which is preliminary data.</text>
</comment>
<dbReference type="SUPFAM" id="SSF49764">
    <property type="entry name" value="HSP20-like chaperones"/>
    <property type="match status" value="1"/>
</dbReference>
<evidence type="ECO:0000256" key="5">
    <source>
        <dbReference type="ARBA" id="ARBA00022821"/>
    </source>
</evidence>
<dbReference type="InterPro" id="IPR008978">
    <property type="entry name" value="HSP20-like_chaperone"/>
</dbReference>
<evidence type="ECO:0000256" key="4">
    <source>
        <dbReference type="ARBA" id="ARBA00022737"/>
    </source>
</evidence>
<dbReference type="PROSITE" id="PS01031">
    <property type="entry name" value="SHSP"/>
    <property type="match status" value="1"/>
</dbReference>